<feature type="region of interest" description="Disordered" evidence="1">
    <location>
        <begin position="53"/>
        <end position="75"/>
    </location>
</feature>
<proteinExistence type="predicted"/>
<evidence type="ECO:0000256" key="2">
    <source>
        <dbReference type="SAM" id="Phobius"/>
    </source>
</evidence>
<keyword evidence="2" id="KW-0812">Transmembrane</keyword>
<accession>U2V9N5</accession>
<dbReference type="RefSeq" id="WP_021725653.1">
    <property type="nucleotide sequence ID" value="NZ_AWEZ01000030.1"/>
</dbReference>
<dbReference type="Pfam" id="PF20485">
    <property type="entry name" value="DUF6724"/>
    <property type="match status" value="1"/>
</dbReference>
<dbReference type="AlphaFoldDB" id="U2V9N5"/>
<keyword evidence="4" id="KW-1185">Reference proteome</keyword>
<dbReference type="STRING" id="1125712.HMPREF1316_1899"/>
<evidence type="ECO:0000313" key="4">
    <source>
        <dbReference type="Proteomes" id="UP000016638"/>
    </source>
</evidence>
<reference evidence="3 4" key="1">
    <citation type="submission" date="2013-08" db="EMBL/GenBank/DDBJ databases">
        <authorList>
            <person name="Durkin A.S."/>
            <person name="Haft D.R."/>
            <person name="McCorrison J."/>
            <person name="Torralba M."/>
            <person name="Gillis M."/>
            <person name="Haft D.H."/>
            <person name="Methe B."/>
            <person name="Sutton G."/>
            <person name="Nelson K.E."/>
        </authorList>
    </citation>
    <scope>NUCLEOTIDE SEQUENCE [LARGE SCALE GENOMIC DNA]</scope>
    <source>
        <strain evidence="3 4">F0195</strain>
    </source>
</reference>
<feature type="transmembrane region" description="Helical" evidence="2">
    <location>
        <begin position="17"/>
        <end position="36"/>
    </location>
</feature>
<gene>
    <name evidence="3" type="ORF">HMPREF1316_1899</name>
</gene>
<dbReference type="EMBL" id="AWEZ01000030">
    <property type="protein sequence ID" value="ERL09296.1"/>
    <property type="molecule type" value="Genomic_DNA"/>
</dbReference>
<protein>
    <submittedName>
        <fullName evidence="3">Uncharacterized protein</fullName>
    </submittedName>
</protein>
<organism evidence="3 4">
    <name type="scientific">Olsenella profusa F0195</name>
    <dbReference type="NCBI Taxonomy" id="1125712"/>
    <lineage>
        <taxon>Bacteria</taxon>
        <taxon>Bacillati</taxon>
        <taxon>Actinomycetota</taxon>
        <taxon>Coriobacteriia</taxon>
        <taxon>Coriobacteriales</taxon>
        <taxon>Atopobiaceae</taxon>
        <taxon>Olsenella</taxon>
    </lineage>
</organism>
<sequence length="75" mass="8814">MEQVSRFFDWLFGTRPGVLTLVGGGIVLFFIISLVLERRTHRLYKNHERSEDDWDLFDDEDDSESGWSAFDDDNV</sequence>
<evidence type="ECO:0000313" key="3">
    <source>
        <dbReference type="EMBL" id="ERL09296.1"/>
    </source>
</evidence>
<comment type="caution">
    <text evidence="3">The sequence shown here is derived from an EMBL/GenBank/DDBJ whole genome shotgun (WGS) entry which is preliminary data.</text>
</comment>
<keyword evidence="2" id="KW-1133">Transmembrane helix</keyword>
<name>U2V9N5_9ACTN</name>
<keyword evidence="2" id="KW-0472">Membrane</keyword>
<evidence type="ECO:0000256" key="1">
    <source>
        <dbReference type="SAM" id="MobiDB-lite"/>
    </source>
</evidence>
<dbReference type="InterPro" id="IPR046570">
    <property type="entry name" value="DUF6724"/>
</dbReference>
<dbReference type="PATRIC" id="fig|1125712.3.peg.836"/>
<dbReference type="eggNOG" id="ENOG502ZDDG">
    <property type="taxonomic scope" value="Bacteria"/>
</dbReference>
<dbReference type="Proteomes" id="UP000016638">
    <property type="component" value="Unassembled WGS sequence"/>
</dbReference>